<evidence type="ECO:0000313" key="1">
    <source>
        <dbReference type="EMBL" id="CAE6507984.1"/>
    </source>
</evidence>
<gene>
    <name evidence="1" type="ORF">NMYAN_280010</name>
</gene>
<proteinExistence type="predicted"/>
<comment type="caution">
    <text evidence="1">The sequence shown here is derived from an EMBL/GenBank/DDBJ whole genome shotgun (WGS) entry which is preliminary data.</text>
</comment>
<name>A0A8H8YZY2_9PROT</name>
<evidence type="ECO:0000313" key="2">
    <source>
        <dbReference type="Proteomes" id="UP000601736"/>
    </source>
</evidence>
<dbReference type="EMBL" id="CAJNAP010000021">
    <property type="protein sequence ID" value="CAE6507984.1"/>
    <property type="molecule type" value="Genomic_DNA"/>
</dbReference>
<sequence length="39" mass="4680">MLAKTEATPVMSKKMVAKVIMRFMMEPHYDCRDQEKSWM</sequence>
<reference evidence="1" key="1">
    <citation type="submission" date="2021-02" db="EMBL/GenBank/DDBJ databases">
        <authorList>
            <person name="Han P."/>
        </authorList>
    </citation>
    <scope>NUCLEOTIDE SEQUENCE</scope>
    <source>
        <strain evidence="1">Nitrosomonas nitrosa 18-3D</strain>
    </source>
</reference>
<organism evidence="1 2">
    <name type="scientific">Nitrosomonas nitrosa</name>
    <dbReference type="NCBI Taxonomy" id="52442"/>
    <lineage>
        <taxon>Bacteria</taxon>
        <taxon>Pseudomonadati</taxon>
        <taxon>Pseudomonadota</taxon>
        <taxon>Betaproteobacteria</taxon>
        <taxon>Nitrosomonadales</taxon>
        <taxon>Nitrosomonadaceae</taxon>
        <taxon>Nitrosomonas</taxon>
    </lineage>
</organism>
<dbReference type="AlphaFoldDB" id="A0A8H8YZY2"/>
<dbReference type="Proteomes" id="UP000601736">
    <property type="component" value="Unassembled WGS sequence"/>
</dbReference>
<protein>
    <submittedName>
        <fullName evidence="1">Uncharacterized protein</fullName>
    </submittedName>
</protein>
<accession>A0A8H8YZY2</accession>